<gene>
    <name evidence="3" type="ORF">C5167_024338</name>
</gene>
<dbReference type="NCBIfam" id="TIGR00756">
    <property type="entry name" value="PPR"/>
    <property type="match status" value="5"/>
</dbReference>
<dbReference type="GO" id="GO:0003723">
    <property type="term" value="F:RNA binding"/>
    <property type="evidence" value="ECO:0007669"/>
    <property type="project" value="InterPro"/>
</dbReference>
<dbReference type="PROSITE" id="PS51375">
    <property type="entry name" value="PPR"/>
    <property type="match status" value="4"/>
</dbReference>
<dbReference type="FunFam" id="1.25.40.10:FF:000285">
    <property type="entry name" value="Pentatricopeptide repeat-containing protein, chloroplastic"/>
    <property type="match status" value="1"/>
</dbReference>
<name>A0A4Y7JS56_PAPSO</name>
<dbReference type="Pfam" id="PF13041">
    <property type="entry name" value="PPR_2"/>
    <property type="match status" value="3"/>
</dbReference>
<dbReference type="Pfam" id="PF01535">
    <property type="entry name" value="PPR"/>
    <property type="match status" value="8"/>
</dbReference>
<dbReference type="AlphaFoldDB" id="A0A4Y7JS56"/>
<dbReference type="Pfam" id="PF20431">
    <property type="entry name" value="E_motif"/>
    <property type="match status" value="1"/>
</dbReference>
<feature type="repeat" description="PPR" evidence="2">
    <location>
        <begin position="124"/>
        <end position="158"/>
    </location>
</feature>
<reference evidence="3 4" key="1">
    <citation type="journal article" date="2018" name="Science">
        <title>The opium poppy genome and morphinan production.</title>
        <authorList>
            <person name="Guo L."/>
            <person name="Winzer T."/>
            <person name="Yang X."/>
            <person name="Li Y."/>
            <person name="Ning Z."/>
            <person name="He Z."/>
            <person name="Teodor R."/>
            <person name="Lu Y."/>
            <person name="Bowser T.A."/>
            <person name="Graham I.A."/>
            <person name="Ye K."/>
        </authorList>
    </citation>
    <scope>NUCLEOTIDE SEQUENCE [LARGE SCALE GENOMIC DNA]</scope>
    <source>
        <strain evidence="4">cv. HN1</strain>
        <tissue evidence="3">Leaves</tissue>
    </source>
</reference>
<dbReference type="FunFam" id="1.25.40.10:FF:000090">
    <property type="entry name" value="Pentatricopeptide repeat-containing protein, chloroplastic"/>
    <property type="match status" value="1"/>
</dbReference>
<protein>
    <recommendedName>
        <fullName evidence="5">Pentacotripeptide-repeat region of PRORP domain-containing protein</fullName>
    </recommendedName>
</protein>
<dbReference type="OMA" id="PEHYNCM"/>
<dbReference type="InterPro" id="IPR046960">
    <property type="entry name" value="PPR_At4g14850-like_plant"/>
</dbReference>
<dbReference type="FunFam" id="1.25.40.10:FF:000442">
    <property type="entry name" value="Pentatricopeptide repeat-containing protein At3g49710"/>
    <property type="match status" value="1"/>
</dbReference>
<keyword evidence="1" id="KW-0677">Repeat</keyword>
<sequence>MYTDFKLFDSARRLFDEIHERNVVTWTTMINSYVSAGNPFEALRMFNLMSEFELETPNPFTFSSALKACSLLGDLEMGKSIHKSILRGSLQCDTVLMNTLLDMYVKCRSLSDAREVFDAILSKNSSSWNTMIDGYAKEGQMDEAVNLFLQMPLPDTVSWNTVIAGFTSLGDSSKALEFVQMMHRHGVHLDQFTFPCVLKACGCLNMLRAGKENHCYVVKSGFGSCYISVSALVDVYGKCGEVGEAKALFDEYLLSSCGSTRHNLGVWNSMLSGYVLNNCNVNALELVSQIHKSGAGLDFYTFSSSLKVCINLLNFRLGLQTHALIVTSGYGLDYVVGSILVDFYARHGYVEDALGLFKRLPNKDMVAWTALISVCSQNGSSHLAFSLLRDMICLNLQVDHFVTSSVLKACSTLAGLGSGKQVHTYCIKCGYESEQITVTSIIDMYLKCGEIDDALTLFSGINERDTICWSGIIAGCGHNGRSKEALEYFNEMIKSGVKPNEVTYLGVLSACRHSGLVSEALLFFKCMVVEHEIEPKLEHYGCMVDLLGRAGYLKEAEKLLMSSPYQTDQTLWSSLLWACGIHGNAESGSRIARHLVSLSPGNPSVYVTLANVYASLGMWDDATEVRAVIKEMGSKEMGKSWIEVHS</sequence>
<evidence type="ECO:0000313" key="4">
    <source>
        <dbReference type="Proteomes" id="UP000316621"/>
    </source>
</evidence>
<evidence type="ECO:0000256" key="1">
    <source>
        <dbReference type="ARBA" id="ARBA00022737"/>
    </source>
</evidence>
<dbReference type="Proteomes" id="UP000316621">
    <property type="component" value="Chromosome 5"/>
</dbReference>
<feature type="repeat" description="PPR" evidence="2">
    <location>
        <begin position="465"/>
        <end position="499"/>
    </location>
</feature>
<organism evidence="3 4">
    <name type="scientific">Papaver somniferum</name>
    <name type="common">Opium poppy</name>
    <dbReference type="NCBI Taxonomy" id="3469"/>
    <lineage>
        <taxon>Eukaryota</taxon>
        <taxon>Viridiplantae</taxon>
        <taxon>Streptophyta</taxon>
        <taxon>Embryophyta</taxon>
        <taxon>Tracheophyta</taxon>
        <taxon>Spermatophyta</taxon>
        <taxon>Magnoliopsida</taxon>
        <taxon>Ranunculales</taxon>
        <taxon>Papaveraceae</taxon>
        <taxon>Papaveroideae</taxon>
        <taxon>Papaver</taxon>
    </lineage>
</organism>
<evidence type="ECO:0000256" key="2">
    <source>
        <dbReference type="PROSITE-ProRule" id="PRU00708"/>
    </source>
</evidence>
<evidence type="ECO:0000313" key="3">
    <source>
        <dbReference type="EMBL" id="RZC62579.1"/>
    </source>
</evidence>
<dbReference type="SUPFAM" id="SSF48452">
    <property type="entry name" value="TPR-like"/>
    <property type="match status" value="1"/>
</dbReference>
<dbReference type="PANTHER" id="PTHR47926">
    <property type="entry name" value="PENTATRICOPEPTIDE REPEAT-CONTAINING PROTEIN"/>
    <property type="match status" value="1"/>
</dbReference>
<accession>A0A4Y7JS56</accession>
<proteinExistence type="predicted"/>
<dbReference type="Gene3D" id="1.25.40.10">
    <property type="entry name" value="Tetratricopeptide repeat domain"/>
    <property type="match status" value="5"/>
</dbReference>
<feature type="repeat" description="PPR" evidence="2">
    <location>
        <begin position="364"/>
        <end position="398"/>
    </location>
</feature>
<dbReference type="GO" id="GO:0009451">
    <property type="term" value="P:RNA modification"/>
    <property type="evidence" value="ECO:0007669"/>
    <property type="project" value="InterPro"/>
</dbReference>
<dbReference type="Gramene" id="RZC62579">
    <property type="protein sequence ID" value="RZC62579"/>
    <property type="gene ID" value="C5167_024338"/>
</dbReference>
<dbReference type="EMBL" id="CM010719">
    <property type="protein sequence ID" value="RZC62579.1"/>
    <property type="molecule type" value="Genomic_DNA"/>
</dbReference>
<dbReference type="InterPro" id="IPR046848">
    <property type="entry name" value="E_motif"/>
</dbReference>
<dbReference type="InterPro" id="IPR002885">
    <property type="entry name" value="PPR_rpt"/>
</dbReference>
<dbReference type="InterPro" id="IPR011990">
    <property type="entry name" value="TPR-like_helical_dom_sf"/>
</dbReference>
<dbReference type="PANTHER" id="PTHR47926:SF342">
    <property type="entry name" value="TETRATRICOPEPTIDE-LIKE HELICAL DOMAIN-CONTAINING PROTEIN-RELATED"/>
    <property type="match status" value="1"/>
</dbReference>
<evidence type="ECO:0008006" key="5">
    <source>
        <dbReference type="Google" id="ProtNLM"/>
    </source>
</evidence>
<keyword evidence="4" id="KW-1185">Reference proteome</keyword>
<feature type="repeat" description="PPR" evidence="2">
    <location>
        <begin position="22"/>
        <end position="56"/>
    </location>
</feature>